<feature type="compositionally biased region" description="Basic and acidic residues" evidence="18">
    <location>
        <begin position="520"/>
        <end position="541"/>
    </location>
</feature>
<keyword evidence="10" id="KW-0479">Metal-binding</keyword>
<keyword evidence="7" id="KW-0349">Heme</keyword>
<dbReference type="InterPro" id="IPR036150">
    <property type="entry name" value="Cyt_b/b6_C_sf"/>
</dbReference>
<evidence type="ECO:0000256" key="7">
    <source>
        <dbReference type="ARBA" id="ARBA00022617"/>
    </source>
</evidence>
<evidence type="ECO:0000256" key="16">
    <source>
        <dbReference type="ARBA" id="ARBA00029351"/>
    </source>
</evidence>
<dbReference type="AlphaFoldDB" id="A0A6I4W105"/>
<dbReference type="PANTHER" id="PTHR19271:SF16">
    <property type="entry name" value="CYTOCHROME B"/>
    <property type="match status" value="1"/>
</dbReference>
<keyword evidence="12" id="KW-0249">Electron transport</keyword>
<dbReference type="Pfam" id="PF13631">
    <property type="entry name" value="Cytochrom_B_N_2"/>
    <property type="match status" value="1"/>
</dbReference>
<sequence length="541" mass="60366">MSEATAPKAVEGPLNFLDDRLGSTGFLNRNLKKVFPDHWSFMLGEIALYSFIILLLTGTFLTLWFKPSMMEVVYDGSYTKLNGVKMSEAYASTLHITFDVRGGLLMRQIHHWAAILFMASILAHMLRVFFTGAYRKPRELNWLIGITMFVLGMLEGLFGYSLPDDLLSGTGLRITQGVLESIPVVGTYGYMFLFGGEFPGQDIVPRLFTLHILLIPGLILGLVTAHMMIMWHQKHTAMPVKNQTEEQVYGYPFYPVFMAKTGAYFLFTFGVLALLGTFAQINPIWLFGPYDPGAISAGSQPDWYMGVLEGALRIMPNWEITAWGHTLSLNVLIPALVPLGIIFTGAALWPFIEAWVTGDKRPHHVNDRPRNAPVRTGVGMAAVTFYGLLWVAGANDVVADKFHVSLYATTWFFRVTFFVGPVIAYIITKRVCLGLQRKDAETVAHGVESGTILMSPDGKFSERHEPMRDEQRAVLLSKENARPEAPAVDANGIPAPSTKGPVGHLRSRLQRAWTFDDIPVEEHEHGHDEVEGGRKPEQIEH</sequence>
<keyword evidence="11" id="KW-1278">Translocase</keyword>
<evidence type="ECO:0000256" key="6">
    <source>
        <dbReference type="ARBA" id="ARBA00022475"/>
    </source>
</evidence>
<reference evidence="21 22" key="1">
    <citation type="submission" date="2019-12" db="EMBL/GenBank/DDBJ databases">
        <title>Nocardia macrotermitis sp. nov. and Nocardia aurantia sp. nov., isolated from the gut of the fungus growing-termite Macrotermes natalensis.</title>
        <authorList>
            <person name="Christine B."/>
            <person name="Rene B."/>
        </authorList>
    </citation>
    <scope>NUCLEOTIDE SEQUENCE [LARGE SCALE GENOMIC DNA]</scope>
    <source>
        <strain evidence="21 22">DSM 102126</strain>
    </source>
</reference>
<dbReference type="GO" id="GO:0016491">
    <property type="term" value="F:oxidoreductase activity"/>
    <property type="evidence" value="ECO:0007669"/>
    <property type="project" value="InterPro"/>
</dbReference>
<dbReference type="Proteomes" id="UP000431901">
    <property type="component" value="Unassembled WGS sequence"/>
</dbReference>
<dbReference type="Gene3D" id="1.20.810.10">
    <property type="entry name" value="Cytochrome Bc1 Complex, Chain C"/>
    <property type="match status" value="1"/>
</dbReference>
<gene>
    <name evidence="21" type="ORF">GQ466_07655</name>
</gene>
<comment type="subcellular location">
    <subcellularLocation>
        <location evidence="2">Cell membrane</location>
        <topology evidence="2">Multi-pass membrane protein</topology>
    </subcellularLocation>
</comment>
<keyword evidence="14" id="KW-0408">Iron</keyword>
<dbReference type="FunFam" id="1.20.810.10:FF:000007">
    <property type="entry name" value="Ubiquinol-cytochrome C reductase B subunit"/>
    <property type="match status" value="1"/>
</dbReference>
<dbReference type="GO" id="GO:0008121">
    <property type="term" value="F:quinol-cytochrome-c reductase activity"/>
    <property type="evidence" value="ECO:0007669"/>
    <property type="project" value="UniProtKB-EC"/>
</dbReference>
<keyword evidence="13 19" id="KW-1133">Transmembrane helix</keyword>
<protein>
    <recommendedName>
        <fullName evidence="4">Cytochrome bc1 complex cytochrome b subunit</fullName>
        <ecNumber evidence="3">7.1.1.8</ecNumber>
    </recommendedName>
    <alternativeName>
        <fullName evidence="17">Cytochrome bc1 reductase complex subunit QcrB</fullName>
    </alternativeName>
</protein>
<feature type="region of interest" description="Disordered" evidence="18">
    <location>
        <begin position="485"/>
        <end position="504"/>
    </location>
</feature>
<comment type="catalytic activity">
    <reaction evidence="16">
        <text>a quinol + 2 Fe(III)-[cytochrome c](out) = a quinone + 2 Fe(II)-[cytochrome c](out) + 2 H(+)(out)</text>
        <dbReference type="Rhea" id="RHEA:11484"/>
        <dbReference type="Rhea" id="RHEA-COMP:10350"/>
        <dbReference type="Rhea" id="RHEA-COMP:14399"/>
        <dbReference type="ChEBI" id="CHEBI:15378"/>
        <dbReference type="ChEBI" id="CHEBI:24646"/>
        <dbReference type="ChEBI" id="CHEBI:29033"/>
        <dbReference type="ChEBI" id="CHEBI:29034"/>
        <dbReference type="ChEBI" id="CHEBI:132124"/>
        <dbReference type="EC" id="7.1.1.8"/>
    </reaction>
</comment>
<evidence type="ECO:0000256" key="3">
    <source>
        <dbReference type="ARBA" id="ARBA00012951"/>
    </source>
</evidence>
<evidence type="ECO:0000256" key="5">
    <source>
        <dbReference type="ARBA" id="ARBA00022448"/>
    </source>
</evidence>
<evidence type="ECO:0000256" key="17">
    <source>
        <dbReference type="ARBA" id="ARBA00029568"/>
    </source>
</evidence>
<feature type="transmembrane region" description="Helical" evidence="19">
    <location>
        <begin position="208"/>
        <end position="231"/>
    </location>
</feature>
<evidence type="ECO:0000256" key="10">
    <source>
        <dbReference type="ARBA" id="ARBA00022723"/>
    </source>
</evidence>
<evidence type="ECO:0000256" key="18">
    <source>
        <dbReference type="SAM" id="MobiDB-lite"/>
    </source>
</evidence>
<feature type="transmembrane region" description="Helical" evidence="19">
    <location>
        <begin position="142"/>
        <end position="162"/>
    </location>
</feature>
<evidence type="ECO:0000256" key="4">
    <source>
        <dbReference type="ARBA" id="ARBA00016116"/>
    </source>
</evidence>
<evidence type="ECO:0000313" key="22">
    <source>
        <dbReference type="Proteomes" id="UP000431901"/>
    </source>
</evidence>
<keyword evidence="22" id="KW-1185">Reference proteome</keyword>
<evidence type="ECO:0000256" key="19">
    <source>
        <dbReference type="SAM" id="Phobius"/>
    </source>
</evidence>
<dbReference type="InterPro" id="IPR016174">
    <property type="entry name" value="Di-haem_cyt_TM"/>
</dbReference>
<proteinExistence type="predicted"/>
<dbReference type="RefSeq" id="WP_161101995.1">
    <property type="nucleotide sequence ID" value="NZ_JBHLYI010000005.1"/>
</dbReference>
<keyword evidence="9 19" id="KW-0812">Transmembrane</keyword>
<feature type="transmembrane region" description="Helical" evidence="19">
    <location>
        <begin position="372"/>
        <end position="391"/>
    </location>
</feature>
<evidence type="ECO:0000256" key="15">
    <source>
        <dbReference type="ARBA" id="ARBA00023136"/>
    </source>
</evidence>
<dbReference type="EMBL" id="WUTW01000001">
    <property type="protein sequence ID" value="MXQ63907.1"/>
    <property type="molecule type" value="Genomic_DNA"/>
</dbReference>
<organism evidence="21 22">
    <name type="scientific">Actinomadura rayongensis</name>
    <dbReference type="NCBI Taxonomy" id="1429076"/>
    <lineage>
        <taxon>Bacteria</taxon>
        <taxon>Bacillati</taxon>
        <taxon>Actinomycetota</taxon>
        <taxon>Actinomycetes</taxon>
        <taxon>Streptosporangiales</taxon>
        <taxon>Thermomonosporaceae</taxon>
        <taxon>Actinomadura</taxon>
    </lineage>
</organism>
<evidence type="ECO:0000256" key="14">
    <source>
        <dbReference type="ARBA" id="ARBA00023004"/>
    </source>
</evidence>
<keyword evidence="5" id="KW-0813">Transport</keyword>
<dbReference type="GO" id="GO:0022904">
    <property type="term" value="P:respiratory electron transport chain"/>
    <property type="evidence" value="ECO:0007669"/>
    <property type="project" value="InterPro"/>
</dbReference>
<dbReference type="PROSITE" id="PS51002">
    <property type="entry name" value="CYTB_NTER"/>
    <property type="match status" value="1"/>
</dbReference>
<evidence type="ECO:0000256" key="2">
    <source>
        <dbReference type="ARBA" id="ARBA00004651"/>
    </source>
</evidence>
<feature type="transmembrane region" description="Helical" evidence="19">
    <location>
        <begin position="411"/>
        <end position="428"/>
    </location>
</feature>
<evidence type="ECO:0000256" key="9">
    <source>
        <dbReference type="ARBA" id="ARBA00022692"/>
    </source>
</evidence>
<feature type="region of interest" description="Disordered" evidence="18">
    <location>
        <begin position="517"/>
        <end position="541"/>
    </location>
</feature>
<dbReference type="SUPFAM" id="SSF81648">
    <property type="entry name" value="a domain/subunit of cytochrome bc1 complex (Ubiquinol-cytochrome c reductase)"/>
    <property type="match status" value="1"/>
</dbReference>
<dbReference type="GO" id="GO:0005886">
    <property type="term" value="C:plasma membrane"/>
    <property type="evidence" value="ECO:0007669"/>
    <property type="project" value="UniProtKB-SubCell"/>
</dbReference>
<dbReference type="InterPro" id="IPR027387">
    <property type="entry name" value="Cytb/b6-like_sf"/>
</dbReference>
<dbReference type="SUPFAM" id="SSF81342">
    <property type="entry name" value="Transmembrane di-heme cytochromes"/>
    <property type="match status" value="1"/>
</dbReference>
<feature type="transmembrane region" description="Helical" evidence="19">
    <location>
        <begin position="46"/>
        <end position="65"/>
    </location>
</feature>
<keyword evidence="15 19" id="KW-0472">Membrane</keyword>
<dbReference type="EC" id="7.1.1.8" evidence="3"/>
<dbReference type="PANTHER" id="PTHR19271">
    <property type="entry name" value="CYTOCHROME B"/>
    <property type="match status" value="1"/>
</dbReference>
<dbReference type="GO" id="GO:0046872">
    <property type="term" value="F:metal ion binding"/>
    <property type="evidence" value="ECO:0007669"/>
    <property type="project" value="UniProtKB-KW"/>
</dbReference>
<evidence type="ECO:0000256" key="12">
    <source>
        <dbReference type="ARBA" id="ARBA00022982"/>
    </source>
</evidence>
<keyword evidence="8" id="KW-0679">Respiratory chain</keyword>
<evidence type="ECO:0000256" key="11">
    <source>
        <dbReference type="ARBA" id="ARBA00022967"/>
    </source>
</evidence>
<accession>A0A6I4W105</accession>
<feature type="transmembrane region" description="Helical" evidence="19">
    <location>
        <begin position="331"/>
        <end position="352"/>
    </location>
</feature>
<evidence type="ECO:0000256" key="8">
    <source>
        <dbReference type="ARBA" id="ARBA00022660"/>
    </source>
</evidence>
<evidence type="ECO:0000256" key="1">
    <source>
        <dbReference type="ARBA" id="ARBA00001971"/>
    </source>
</evidence>
<keyword evidence="6" id="KW-1003">Cell membrane</keyword>
<evidence type="ECO:0000313" key="21">
    <source>
        <dbReference type="EMBL" id="MXQ63907.1"/>
    </source>
</evidence>
<comment type="cofactor">
    <cofactor evidence="1">
        <name>heme</name>
        <dbReference type="ChEBI" id="CHEBI:30413"/>
    </cofactor>
</comment>
<dbReference type="InterPro" id="IPR005797">
    <property type="entry name" value="Cyt_b/b6_N"/>
</dbReference>
<dbReference type="OrthoDB" id="9804503at2"/>
<comment type="caution">
    <text evidence="21">The sequence shown here is derived from an EMBL/GenBank/DDBJ whole genome shotgun (WGS) entry which is preliminary data.</text>
</comment>
<feature type="transmembrane region" description="Helical" evidence="19">
    <location>
        <begin position="109"/>
        <end position="130"/>
    </location>
</feature>
<feature type="transmembrane region" description="Helical" evidence="19">
    <location>
        <begin position="263"/>
        <end position="281"/>
    </location>
</feature>
<evidence type="ECO:0000256" key="13">
    <source>
        <dbReference type="ARBA" id="ARBA00022989"/>
    </source>
</evidence>
<feature type="domain" description="Cytochrome b/b6 N-terminal region profile" evidence="20">
    <location>
        <begin position="13"/>
        <end position="239"/>
    </location>
</feature>
<name>A0A6I4W105_9ACTN</name>
<evidence type="ECO:0000259" key="20">
    <source>
        <dbReference type="PROSITE" id="PS51002"/>
    </source>
</evidence>